<dbReference type="EMBL" id="JAYGIL010000002">
    <property type="protein sequence ID" value="MEA5401633.1"/>
    <property type="molecule type" value="Genomic_DNA"/>
</dbReference>
<reference evidence="3 4" key="1">
    <citation type="submission" date="2023-12" db="EMBL/GenBank/DDBJ databases">
        <title>Novel species of the genus Arcicella isolated from rivers.</title>
        <authorList>
            <person name="Lu H."/>
        </authorList>
    </citation>
    <scope>NUCLEOTIDE SEQUENCE [LARGE SCALE GENOMIC DNA]</scope>
    <source>
        <strain evidence="3 4">DC2W</strain>
    </source>
</reference>
<feature type="coiled-coil region" evidence="1">
    <location>
        <begin position="387"/>
        <end position="414"/>
    </location>
</feature>
<keyword evidence="4" id="KW-1185">Reference proteome</keyword>
<evidence type="ECO:0000259" key="2">
    <source>
        <dbReference type="Pfam" id="PF10088"/>
    </source>
</evidence>
<comment type="caution">
    <text evidence="3">The sequence shown here is derived from an EMBL/GenBank/DDBJ whole genome shotgun (WGS) entry which is preliminary data.</text>
</comment>
<dbReference type="RefSeq" id="WP_323325441.1">
    <property type="nucleotide sequence ID" value="NZ_JAYGIL010000002.1"/>
</dbReference>
<evidence type="ECO:0000313" key="4">
    <source>
        <dbReference type="Proteomes" id="UP001303899"/>
    </source>
</evidence>
<name>A0ABU5RZK2_9BACT</name>
<keyword evidence="1" id="KW-0175">Coiled coil</keyword>
<dbReference type="InterPro" id="IPR018760">
    <property type="entry name" value="DUF2326"/>
</dbReference>
<evidence type="ECO:0000313" key="3">
    <source>
        <dbReference type="EMBL" id="MEA5401633.1"/>
    </source>
</evidence>
<organism evidence="3 4">
    <name type="scientific">Arcicella gelida</name>
    <dbReference type="NCBI Taxonomy" id="2984195"/>
    <lineage>
        <taxon>Bacteria</taxon>
        <taxon>Pseudomonadati</taxon>
        <taxon>Bacteroidota</taxon>
        <taxon>Cytophagia</taxon>
        <taxon>Cytophagales</taxon>
        <taxon>Flectobacillaceae</taxon>
        <taxon>Arcicella</taxon>
    </lineage>
</organism>
<gene>
    <name evidence="3" type="ORF">VB776_01825</name>
</gene>
<protein>
    <submittedName>
        <fullName evidence="3">DUF2326 domain-containing protein</fullName>
    </submittedName>
</protein>
<feature type="domain" description="DUF2326" evidence="2">
    <location>
        <begin position="459"/>
        <end position="591"/>
    </location>
</feature>
<evidence type="ECO:0000256" key="1">
    <source>
        <dbReference type="SAM" id="Coils"/>
    </source>
</evidence>
<dbReference type="Pfam" id="PF10088">
    <property type="entry name" value="DUF2326"/>
    <property type="match status" value="1"/>
</dbReference>
<accession>A0ABU5RZK2</accession>
<proteinExistence type="predicted"/>
<sequence>MKLSKIYSNKPFHNTTFILDKGGLNAVIGDVKGKKEDAKQHNLGKSKLGELIDFLLLKSIDTKFFFYKEINKEKFKGYEFYLEVLLNNGKYLTIKRTVDTPTKISFKLNEARSTEFIYYENFDLTLSFDKAKEYLNEQLNFDFCKSNNENYRRIVNYSLRTQGDYEPKMNTIFQLRKFAKNKDKDWKPLLFSLLGFDGRMLREKYELEENIKDDAKTIKIQEKDFGIKSEDKDAIVGKIQNVEIDREILLRELESLNFYKQDKATIQNLVGNIEEEIAEFNTRLYNVEYDIKKLNDSIRNEFSFDIKKIKNIFEEVELYFPEKLSKSYEQLIEFNHQITQERNKQIRQTLIERLEEEKQINSKLITLNKQREQFRDLIQDTSLFKKYAVYQKRMIEIERELSNYQTQLDAIREIEKKKEEIGHKQKHELQTIKDQLKEIIDNTANCALYMSIRKTFAEIVKRVLNENALIKISPNSNYNIDFDPDFPNSAKDEGATYYKILCVAFDLAILINYTKQSHFRFVYHDDVISGDDNGIKSRLIEIVREICRNYNIQYIFSAIKDNIPAGIDLSENSILELNDRDDSGKLFKMSF</sequence>
<dbReference type="Proteomes" id="UP001303899">
    <property type="component" value="Unassembled WGS sequence"/>
</dbReference>